<accession>A0ABP4MUK7</accession>
<organism evidence="2 3">
    <name type="scientific">Kribbella lupini</name>
    <dbReference type="NCBI Taxonomy" id="291602"/>
    <lineage>
        <taxon>Bacteria</taxon>
        <taxon>Bacillati</taxon>
        <taxon>Actinomycetota</taxon>
        <taxon>Actinomycetes</taxon>
        <taxon>Propionibacteriales</taxon>
        <taxon>Kribbellaceae</taxon>
        <taxon>Kribbella</taxon>
    </lineage>
</organism>
<keyword evidence="3" id="KW-1185">Reference proteome</keyword>
<gene>
    <name evidence="2" type="ORF">GCM10009741_63160</name>
</gene>
<dbReference type="InterPro" id="IPR048667">
    <property type="entry name" value="Imm5-like"/>
</dbReference>
<sequence length="177" mass="18767">MEIGDRRVLAGWAAECAERVLHLYEVRAPGDLRAREAIAETRAFAEGGPRTKGIRTAAWAALKAAREVGDPVGVAAARAAGYAAGTPYIHDLVSPHQVKHVHGPAVQMALAEELAALEQLPARRAGGGAEVGDAAIRWAVERAPEGVRGIVRWLPETTFGASRVAVLSRQLDEGLRS</sequence>
<name>A0ABP4MUK7_9ACTN</name>
<dbReference type="Pfam" id="PF21805">
    <property type="entry name" value="Imm5_like"/>
    <property type="match status" value="1"/>
</dbReference>
<proteinExistence type="predicted"/>
<dbReference type="Proteomes" id="UP001500363">
    <property type="component" value="Unassembled WGS sequence"/>
</dbReference>
<feature type="domain" description="Imm-5-like" evidence="1">
    <location>
        <begin position="4"/>
        <end position="89"/>
    </location>
</feature>
<comment type="caution">
    <text evidence="2">The sequence shown here is derived from an EMBL/GenBank/DDBJ whole genome shotgun (WGS) entry which is preliminary data.</text>
</comment>
<dbReference type="EMBL" id="BAAANC010000003">
    <property type="protein sequence ID" value="GAA1550100.1"/>
    <property type="molecule type" value="Genomic_DNA"/>
</dbReference>
<evidence type="ECO:0000313" key="2">
    <source>
        <dbReference type="EMBL" id="GAA1550100.1"/>
    </source>
</evidence>
<reference evidence="3" key="1">
    <citation type="journal article" date="2019" name="Int. J. Syst. Evol. Microbiol.">
        <title>The Global Catalogue of Microorganisms (GCM) 10K type strain sequencing project: providing services to taxonomists for standard genome sequencing and annotation.</title>
        <authorList>
            <consortium name="The Broad Institute Genomics Platform"/>
            <consortium name="The Broad Institute Genome Sequencing Center for Infectious Disease"/>
            <person name="Wu L."/>
            <person name="Ma J."/>
        </authorList>
    </citation>
    <scope>NUCLEOTIDE SEQUENCE [LARGE SCALE GENOMIC DNA]</scope>
    <source>
        <strain evidence="3">JCM 14303</strain>
    </source>
</reference>
<evidence type="ECO:0000259" key="1">
    <source>
        <dbReference type="Pfam" id="PF21805"/>
    </source>
</evidence>
<evidence type="ECO:0000313" key="3">
    <source>
        <dbReference type="Proteomes" id="UP001500363"/>
    </source>
</evidence>
<protein>
    <recommendedName>
        <fullName evidence="1">Imm-5-like domain-containing protein</fullName>
    </recommendedName>
</protein>